<evidence type="ECO:0000313" key="12">
    <source>
        <dbReference type="Proteomes" id="UP000603297"/>
    </source>
</evidence>
<evidence type="ECO:0000256" key="7">
    <source>
        <dbReference type="ARBA" id="ARBA00023242"/>
    </source>
</evidence>
<dbReference type="GO" id="GO:0003700">
    <property type="term" value="F:DNA-binding transcription factor activity"/>
    <property type="evidence" value="ECO:0007669"/>
    <property type="project" value="TreeGrafter"/>
</dbReference>
<protein>
    <submittedName>
        <fullName evidence="11">ZN853 protein</fullName>
    </submittedName>
</protein>
<comment type="subcellular location">
    <subcellularLocation>
        <location evidence="1">Nucleus</location>
    </subcellularLocation>
</comment>
<evidence type="ECO:0000256" key="3">
    <source>
        <dbReference type="ARBA" id="ARBA00022737"/>
    </source>
</evidence>
<evidence type="ECO:0000256" key="1">
    <source>
        <dbReference type="ARBA" id="ARBA00004123"/>
    </source>
</evidence>
<dbReference type="SMART" id="SM00355">
    <property type="entry name" value="ZnF_C2H2"/>
    <property type="match status" value="2"/>
</dbReference>
<comment type="caution">
    <text evidence="11">The sequence shown here is derived from an EMBL/GenBank/DDBJ whole genome shotgun (WGS) entry which is preliminary data.</text>
</comment>
<sequence length="92" mass="10300">NSSLASHRGEAPRLPGLREALRGGLGAGAAPRTRTGERPYRCGECGKSFSVSSELRRHHRTRGGERPRLCPECGDTFWNPGQLRRHRRQHMV</sequence>
<dbReference type="GO" id="GO:0005634">
    <property type="term" value="C:nucleus"/>
    <property type="evidence" value="ECO:0007669"/>
    <property type="project" value="UniProtKB-SubCell"/>
</dbReference>
<evidence type="ECO:0000313" key="11">
    <source>
        <dbReference type="EMBL" id="NXY11874.1"/>
    </source>
</evidence>
<dbReference type="FunFam" id="3.30.160.60:FF:000538">
    <property type="entry name" value="zinc finger protein 853"/>
    <property type="match status" value="1"/>
</dbReference>
<dbReference type="InterPro" id="IPR050589">
    <property type="entry name" value="Ikaros_C2H2-ZF"/>
</dbReference>
<dbReference type="PROSITE" id="PS00028">
    <property type="entry name" value="ZINC_FINGER_C2H2_1"/>
    <property type="match status" value="1"/>
</dbReference>
<dbReference type="OrthoDB" id="3437960at2759"/>
<evidence type="ECO:0000256" key="4">
    <source>
        <dbReference type="ARBA" id="ARBA00022771"/>
    </source>
</evidence>
<dbReference type="InterPro" id="IPR013087">
    <property type="entry name" value="Znf_C2H2_type"/>
</dbReference>
<feature type="domain" description="C2H2-type" evidence="10">
    <location>
        <begin position="40"/>
        <end position="67"/>
    </location>
</feature>
<feature type="non-terminal residue" evidence="11">
    <location>
        <position position="92"/>
    </location>
</feature>
<dbReference type="FunFam" id="3.30.160.60:FF:002343">
    <property type="entry name" value="Zinc finger protein 33A"/>
    <property type="match status" value="1"/>
</dbReference>
<gene>
    <name evidence="11" type="primary">Znf853</name>
    <name evidence="11" type="ORF">PTEMEL_R15351</name>
</gene>
<dbReference type="GO" id="GO:0006357">
    <property type="term" value="P:regulation of transcription by RNA polymerase II"/>
    <property type="evidence" value="ECO:0007669"/>
    <property type="project" value="TreeGrafter"/>
</dbReference>
<organism evidence="11 12">
    <name type="scientific">Pteruthius melanotis</name>
    <dbReference type="NCBI Taxonomy" id="357074"/>
    <lineage>
        <taxon>Eukaryota</taxon>
        <taxon>Metazoa</taxon>
        <taxon>Chordata</taxon>
        <taxon>Craniata</taxon>
        <taxon>Vertebrata</taxon>
        <taxon>Euteleostomi</taxon>
        <taxon>Archelosauria</taxon>
        <taxon>Archosauria</taxon>
        <taxon>Dinosauria</taxon>
        <taxon>Saurischia</taxon>
        <taxon>Theropoda</taxon>
        <taxon>Coelurosauria</taxon>
        <taxon>Aves</taxon>
        <taxon>Neognathae</taxon>
        <taxon>Neoaves</taxon>
        <taxon>Telluraves</taxon>
        <taxon>Australaves</taxon>
        <taxon>Passeriformes</taxon>
        <taxon>Sylvioidea</taxon>
        <taxon>Timaliidae</taxon>
        <taxon>Pteruthius</taxon>
    </lineage>
</organism>
<dbReference type="EMBL" id="WEIY01001204">
    <property type="protein sequence ID" value="NXY11874.1"/>
    <property type="molecule type" value="Genomic_DNA"/>
</dbReference>
<dbReference type="AlphaFoldDB" id="A0A852N7G8"/>
<dbReference type="PANTHER" id="PTHR24404">
    <property type="entry name" value="ZINC FINGER PROTEIN"/>
    <property type="match status" value="1"/>
</dbReference>
<dbReference type="Pfam" id="PF00096">
    <property type="entry name" value="zf-C2H2"/>
    <property type="match status" value="1"/>
</dbReference>
<keyword evidence="3" id="KW-0677">Repeat</keyword>
<accession>A0A852N7G8</accession>
<dbReference type="Pfam" id="PF13894">
    <property type="entry name" value="zf-C2H2_4"/>
    <property type="match status" value="1"/>
</dbReference>
<dbReference type="Proteomes" id="UP000603297">
    <property type="component" value="Unassembled WGS sequence"/>
</dbReference>
<evidence type="ECO:0000256" key="2">
    <source>
        <dbReference type="ARBA" id="ARBA00022723"/>
    </source>
</evidence>
<evidence type="ECO:0000256" key="9">
    <source>
        <dbReference type="SAM" id="MobiDB-lite"/>
    </source>
</evidence>
<dbReference type="PANTHER" id="PTHR24404:SF114">
    <property type="entry name" value="KLUMPFUSS, ISOFORM B-RELATED"/>
    <property type="match status" value="1"/>
</dbReference>
<dbReference type="InterPro" id="IPR036236">
    <property type="entry name" value="Znf_C2H2_sf"/>
</dbReference>
<feature type="domain" description="C2H2-type" evidence="10">
    <location>
        <begin position="68"/>
        <end position="92"/>
    </location>
</feature>
<reference evidence="11" key="1">
    <citation type="submission" date="2020-02" db="EMBL/GenBank/DDBJ databases">
        <title>Bird 10,000 Genomes (B10K) Project - Family phase.</title>
        <authorList>
            <person name="Zhang G."/>
        </authorList>
    </citation>
    <scope>NUCLEOTIDE SEQUENCE</scope>
    <source>
        <strain evidence="11">B10K-IZ-033-77</strain>
    </source>
</reference>
<keyword evidence="6" id="KW-0238">DNA-binding</keyword>
<evidence type="ECO:0000259" key="10">
    <source>
        <dbReference type="PROSITE" id="PS50157"/>
    </source>
</evidence>
<name>A0A852N7G8_9PASS</name>
<keyword evidence="5" id="KW-0862">Zinc</keyword>
<dbReference type="SUPFAM" id="SSF57667">
    <property type="entry name" value="beta-beta-alpha zinc fingers"/>
    <property type="match status" value="1"/>
</dbReference>
<evidence type="ECO:0000256" key="6">
    <source>
        <dbReference type="ARBA" id="ARBA00023125"/>
    </source>
</evidence>
<feature type="region of interest" description="Disordered" evidence="9">
    <location>
        <begin position="1"/>
        <end position="39"/>
    </location>
</feature>
<keyword evidence="4 8" id="KW-0863">Zinc-finger</keyword>
<keyword evidence="7" id="KW-0539">Nucleus</keyword>
<dbReference type="Gene3D" id="3.30.160.60">
    <property type="entry name" value="Classic Zinc Finger"/>
    <property type="match status" value="2"/>
</dbReference>
<dbReference type="GO" id="GO:0000978">
    <property type="term" value="F:RNA polymerase II cis-regulatory region sequence-specific DNA binding"/>
    <property type="evidence" value="ECO:0007669"/>
    <property type="project" value="TreeGrafter"/>
</dbReference>
<keyword evidence="2" id="KW-0479">Metal-binding</keyword>
<keyword evidence="12" id="KW-1185">Reference proteome</keyword>
<dbReference type="GO" id="GO:0008270">
    <property type="term" value="F:zinc ion binding"/>
    <property type="evidence" value="ECO:0007669"/>
    <property type="project" value="UniProtKB-KW"/>
</dbReference>
<proteinExistence type="predicted"/>
<evidence type="ECO:0000256" key="8">
    <source>
        <dbReference type="PROSITE-ProRule" id="PRU00042"/>
    </source>
</evidence>
<evidence type="ECO:0000256" key="5">
    <source>
        <dbReference type="ARBA" id="ARBA00022833"/>
    </source>
</evidence>
<feature type="non-terminal residue" evidence="11">
    <location>
        <position position="1"/>
    </location>
</feature>
<dbReference type="PROSITE" id="PS50157">
    <property type="entry name" value="ZINC_FINGER_C2H2_2"/>
    <property type="match status" value="2"/>
</dbReference>